<reference evidence="7" key="2">
    <citation type="submission" date="2018-02" db="EMBL/GenBank/DDBJ databases">
        <title>Complete genome sequence of the Methanococcus maripaludis type strain JJ (DSM 2067), a model for selenoprotein synthesis in Archaea.</title>
        <authorList>
            <person name="Poehlein A."/>
            <person name="Heym D."/>
            <person name="Quitzke V."/>
            <person name="Fersch J."/>
            <person name="Daniel R."/>
            <person name="Rother M."/>
        </authorList>
    </citation>
    <scope>NUCLEOTIDE SEQUENCE [LARGE SCALE GENOMIC DNA]</scope>
    <source>
        <strain evidence="7">DSM 2067</strain>
    </source>
</reference>
<evidence type="ECO:0000313" key="13">
    <source>
        <dbReference type="EMBL" id="MBG0769771.1"/>
    </source>
</evidence>
<dbReference type="Proteomes" id="UP000567099">
    <property type="component" value="Unassembled WGS sequence"/>
</dbReference>
<dbReference type="NCBIfam" id="NF002113">
    <property type="entry name" value="PRK00951.2-3"/>
    <property type="match status" value="1"/>
</dbReference>
<evidence type="ECO:0000256" key="2">
    <source>
        <dbReference type="ARBA" id="ARBA00016664"/>
    </source>
</evidence>
<gene>
    <name evidence="6 7" type="primary">hisB</name>
    <name evidence="13" type="ORF">H0S71_07750</name>
    <name evidence="8" type="ORF">HNP86_001213</name>
    <name evidence="9" type="ORF">HNP93_001252</name>
    <name evidence="10" type="ORF">HNP94_001271</name>
    <name evidence="12" type="ORF">HNP96_001238</name>
    <name evidence="11" type="ORF">HNP97_001151</name>
    <name evidence="7" type="ORF">MMJJ_04370</name>
</gene>
<keyword evidence="3 6" id="KW-0028">Amino-acid biosynthesis</keyword>
<evidence type="ECO:0000313" key="17">
    <source>
        <dbReference type="Proteomes" id="UP000567099"/>
    </source>
</evidence>
<dbReference type="Proteomes" id="UP000239462">
    <property type="component" value="Chromosome"/>
</dbReference>
<dbReference type="Proteomes" id="UP000584706">
    <property type="component" value="Unassembled WGS sequence"/>
</dbReference>
<proteinExistence type="inferred from homology"/>
<dbReference type="PROSITE" id="PS00955">
    <property type="entry name" value="IGP_DEHYDRATASE_2"/>
    <property type="match status" value="1"/>
</dbReference>
<dbReference type="EC" id="4.2.1.19" evidence="6"/>
<dbReference type="Pfam" id="PF00475">
    <property type="entry name" value="IGPD"/>
    <property type="match status" value="1"/>
</dbReference>
<dbReference type="EMBL" id="JACHIQ010000002">
    <property type="protein sequence ID" value="MBB6067641.1"/>
    <property type="molecule type" value="Genomic_DNA"/>
</dbReference>
<protein>
    <recommendedName>
        <fullName evidence="2 6">Imidazoleglycerol-phosphate dehydratase</fullName>
        <shortName evidence="6">IGPD</shortName>
        <ecNumber evidence="6">4.2.1.19</ecNumber>
    </recommendedName>
</protein>
<evidence type="ECO:0000313" key="15">
    <source>
        <dbReference type="Proteomes" id="UP000558015"/>
    </source>
</evidence>
<dbReference type="PANTHER" id="PTHR23133">
    <property type="entry name" value="IMIDAZOLEGLYCEROL-PHOSPHATE DEHYDRATASE HIS7"/>
    <property type="match status" value="1"/>
</dbReference>
<dbReference type="Proteomes" id="UP000714405">
    <property type="component" value="Unassembled WGS sequence"/>
</dbReference>
<dbReference type="HAMAP" id="MF_00076">
    <property type="entry name" value="HisB"/>
    <property type="match status" value="1"/>
</dbReference>
<evidence type="ECO:0000313" key="7">
    <source>
        <dbReference type="EMBL" id="AVB75854.1"/>
    </source>
</evidence>
<evidence type="ECO:0000313" key="8">
    <source>
        <dbReference type="EMBL" id="MBA2851082.1"/>
    </source>
</evidence>
<dbReference type="InterPro" id="IPR038494">
    <property type="entry name" value="IGPD_sf"/>
</dbReference>
<dbReference type="GeneID" id="10982174"/>
<accession>A0A2L1C926</accession>
<evidence type="ECO:0000256" key="6">
    <source>
        <dbReference type="HAMAP-Rule" id="MF_00076"/>
    </source>
</evidence>
<dbReference type="InterPro" id="IPR020565">
    <property type="entry name" value="ImidazoleglycerP_deHydtase_CS"/>
</dbReference>
<comment type="pathway">
    <text evidence="1 6">Amino-acid biosynthesis; L-histidine biosynthesis; L-histidine from 5-phospho-alpha-D-ribose 1-diphosphate: step 6/9.</text>
</comment>
<reference evidence="14" key="1">
    <citation type="journal article" date="2018" name="Genome Announc.">
        <title>Complete Genome Sequence of the Methanococcus maripaludis Type Strain JJ (DSM 2067), a Model for Selenoprotein Synthesis in Archaea.</title>
        <authorList>
            <person name="Poehlein A."/>
            <person name="Heym D."/>
            <person name="Quitzke V."/>
            <person name="Fersch J."/>
            <person name="Daniel R."/>
            <person name="Rother M."/>
        </authorList>
    </citation>
    <scope>NUCLEOTIDE SEQUENCE [LARGE SCALE GENOMIC DNA]</scope>
    <source>
        <strain evidence="14">DSM 2067</strain>
    </source>
</reference>
<sequence length="190" mass="21204">MRAFKVKRDTNETKIQLELNIDGTGKYSITTGVPFFDHVLSSFAKHGSFDLKLDVLGDLEIDDHHTVEDVGIVLGKAFENMEKKNIKRFGWAIIPMDEAKATVSIDIGGRPFVVGNYVPNTERIGSFSTENVVHFFESFSNNAKINLHFEVTGENEHHKVEALFKAFGVAMDMATQIDERKGIVSTKGVI</sequence>
<dbReference type="EMBL" id="JACHED010000002">
    <property type="protein sequence ID" value="MBB6497197.1"/>
    <property type="molecule type" value="Genomic_DNA"/>
</dbReference>
<dbReference type="EMBL" id="JACDUN010000001">
    <property type="protein sequence ID" value="MBA2858551.1"/>
    <property type="molecule type" value="Genomic_DNA"/>
</dbReference>
<dbReference type="UniPathway" id="UPA00031">
    <property type="reaction ID" value="UER00011"/>
</dbReference>
<dbReference type="GeneID" id="41279013"/>
<dbReference type="PANTHER" id="PTHR23133:SF2">
    <property type="entry name" value="IMIDAZOLEGLYCEROL-PHOSPHATE DEHYDRATASE"/>
    <property type="match status" value="1"/>
</dbReference>
<dbReference type="PROSITE" id="PS00954">
    <property type="entry name" value="IGP_DEHYDRATASE_1"/>
    <property type="match status" value="1"/>
</dbReference>
<comment type="similarity">
    <text evidence="6">Belongs to the imidazoleglycerol-phosphate dehydratase family.</text>
</comment>
<evidence type="ECO:0000256" key="3">
    <source>
        <dbReference type="ARBA" id="ARBA00022605"/>
    </source>
</evidence>
<dbReference type="EMBL" id="JACDUO010000001">
    <property type="protein sequence ID" value="MBA2864271.1"/>
    <property type="molecule type" value="Genomic_DNA"/>
</dbReference>
<evidence type="ECO:0000256" key="1">
    <source>
        <dbReference type="ARBA" id="ARBA00005047"/>
    </source>
</evidence>
<keyword evidence="6" id="KW-0963">Cytoplasm</keyword>
<dbReference type="InterPro" id="IPR020568">
    <property type="entry name" value="Ribosomal_Su5_D2-typ_SF"/>
</dbReference>
<organism evidence="7 14">
    <name type="scientific">Methanococcus maripaludis</name>
    <name type="common">Methanococcus deltae</name>
    <dbReference type="NCBI Taxonomy" id="39152"/>
    <lineage>
        <taxon>Archaea</taxon>
        <taxon>Methanobacteriati</taxon>
        <taxon>Methanobacteriota</taxon>
        <taxon>Methanomada group</taxon>
        <taxon>Methanococci</taxon>
        <taxon>Methanococcales</taxon>
        <taxon>Methanococcaceae</taxon>
        <taxon>Methanococcus</taxon>
    </lineage>
</organism>
<comment type="catalytic activity">
    <reaction evidence="6">
        <text>D-erythro-1-(imidazol-4-yl)glycerol 3-phosphate = 3-(imidazol-4-yl)-2-oxopropyl phosphate + H2O</text>
        <dbReference type="Rhea" id="RHEA:11040"/>
        <dbReference type="ChEBI" id="CHEBI:15377"/>
        <dbReference type="ChEBI" id="CHEBI:57766"/>
        <dbReference type="ChEBI" id="CHEBI:58278"/>
        <dbReference type="EC" id="4.2.1.19"/>
    </reaction>
</comment>
<keyword evidence="4 6" id="KW-0368">Histidine biosynthesis</keyword>
<name>A0A2L1C926_METMI</name>
<comment type="subcellular location">
    <subcellularLocation>
        <location evidence="6">Cytoplasm</location>
    </subcellularLocation>
</comment>
<dbReference type="EMBL" id="CP026606">
    <property type="protein sequence ID" value="AVB75854.1"/>
    <property type="molecule type" value="Genomic_DNA"/>
</dbReference>
<evidence type="ECO:0000256" key="5">
    <source>
        <dbReference type="ARBA" id="ARBA00023239"/>
    </source>
</evidence>
<dbReference type="GO" id="GO:0004424">
    <property type="term" value="F:imidazoleglycerol-phosphate dehydratase activity"/>
    <property type="evidence" value="ECO:0007669"/>
    <property type="project" value="UniProtKB-UniRule"/>
</dbReference>
<dbReference type="NCBIfam" id="NF002114">
    <property type="entry name" value="PRK00951.2-4"/>
    <property type="match status" value="1"/>
</dbReference>
<dbReference type="FunFam" id="3.30.230.40:FF:000001">
    <property type="entry name" value="Imidazoleglycerol-phosphate dehydratase HisB"/>
    <property type="match status" value="1"/>
</dbReference>
<dbReference type="CDD" id="cd07914">
    <property type="entry name" value="IGPD"/>
    <property type="match status" value="1"/>
</dbReference>
<dbReference type="RefSeq" id="WP_013999094.1">
    <property type="nucleotide sequence ID" value="NZ_BAAABJ010000001.1"/>
</dbReference>
<evidence type="ECO:0000313" key="12">
    <source>
        <dbReference type="EMBL" id="MBB6497197.1"/>
    </source>
</evidence>
<dbReference type="EMBL" id="JACCQJ010000003">
    <property type="protein sequence ID" value="MBG0769771.1"/>
    <property type="molecule type" value="Genomic_DNA"/>
</dbReference>
<dbReference type="Gene3D" id="3.30.230.40">
    <property type="entry name" value="Imidazole glycerol phosphate dehydratase, domain 1"/>
    <property type="match status" value="2"/>
</dbReference>
<dbReference type="SUPFAM" id="SSF54211">
    <property type="entry name" value="Ribosomal protein S5 domain 2-like"/>
    <property type="match status" value="2"/>
</dbReference>
<evidence type="ECO:0000313" key="16">
    <source>
        <dbReference type="Proteomes" id="UP000564425"/>
    </source>
</evidence>
<evidence type="ECO:0000313" key="19">
    <source>
        <dbReference type="Proteomes" id="UP000590564"/>
    </source>
</evidence>
<dbReference type="GO" id="GO:0000105">
    <property type="term" value="P:L-histidine biosynthetic process"/>
    <property type="evidence" value="ECO:0007669"/>
    <property type="project" value="UniProtKB-UniRule"/>
</dbReference>
<reference evidence="13" key="3">
    <citation type="submission" date="2020-07" db="EMBL/GenBank/DDBJ databases">
        <title>Severe corrosion of carbon steel in oil field produced water can be linked to methanogenic archaea containing a special type of NiFe hydrogenase.</title>
        <authorList>
            <person name="Lahme S."/>
            <person name="Mand J."/>
            <person name="Longwell J."/>
            <person name="Smith R."/>
            <person name="Enning D."/>
        </authorList>
    </citation>
    <scope>NUCLEOTIDE SEQUENCE</scope>
    <source>
        <strain evidence="13">MIC098Bin5</strain>
    </source>
</reference>
<keyword evidence="5 6" id="KW-0456">Lyase</keyword>
<dbReference type="Proteomes" id="UP000558015">
    <property type="component" value="Unassembled WGS sequence"/>
</dbReference>
<dbReference type="InterPro" id="IPR000807">
    <property type="entry name" value="ImidazoleglycerolP_deHydtase"/>
</dbReference>
<evidence type="ECO:0000313" key="9">
    <source>
        <dbReference type="EMBL" id="MBA2858551.1"/>
    </source>
</evidence>
<dbReference type="KEGG" id="mmad:MMJJ_04370"/>
<dbReference type="AlphaFoldDB" id="A0A2L1C926"/>
<dbReference type="FunFam" id="3.30.230.40:FF:000003">
    <property type="entry name" value="Imidazoleglycerol-phosphate dehydratase HisB"/>
    <property type="match status" value="1"/>
</dbReference>
<evidence type="ECO:0000313" key="11">
    <source>
        <dbReference type="EMBL" id="MBB6067641.1"/>
    </source>
</evidence>
<evidence type="ECO:0000313" key="14">
    <source>
        <dbReference type="Proteomes" id="UP000239462"/>
    </source>
</evidence>
<dbReference type="Proteomes" id="UP000590564">
    <property type="component" value="Unassembled WGS sequence"/>
</dbReference>
<dbReference type="GO" id="GO:0005737">
    <property type="term" value="C:cytoplasm"/>
    <property type="evidence" value="ECO:0007669"/>
    <property type="project" value="UniProtKB-SubCell"/>
</dbReference>
<evidence type="ECO:0000313" key="18">
    <source>
        <dbReference type="Proteomes" id="UP000584706"/>
    </source>
</evidence>
<dbReference type="NCBIfam" id="NF002111">
    <property type="entry name" value="PRK00951.2-1"/>
    <property type="match status" value="1"/>
</dbReference>
<dbReference type="EMBL" id="JACDUH010000001">
    <property type="protein sequence ID" value="MBA2851082.1"/>
    <property type="molecule type" value="Genomic_DNA"/>
</dbReference>
<reference evidence="18 19" key="4">
    <citation type="submission" date="2020-08" db="EMBL/GenBank/DDBJ databases">
        <title>Genomic Encyclopedia of Type Strains, Phase IV (KMG-V): Genome sequencing to study the core and pangenomes of soil and plant-associated prokaryotes.</title>
        <authorList>
            <person name="Whitman W."/>
        </authorList>
    </citation>
    <scope>NUCLEOTIDE SEQUENCE [LARGE SCALE GENOMIC DNA]</scope>
    <source>
        <strain evidence="8 16">A1</strain>
        <strain evidence="9 15">C12</strain>
        <strain evidence="10 17">C13</strain>
        <strain evidence="12 19">D1</strain>
        <strain evidence="11 18">DSM 7078</strain>
    </source>
</reference>
<evidence type="ECO:0000313" key="10">
    <source>
        <dbReference type="EMBL" id="MBA2864271.1"/>
    </source>
</evidence>
<dbReference type="Proteomes" id="UP000564425">
    <property type="component" value="Unassembled WGS sequence"/>
</dbReference>
<evidence type="ECO:0000256" key="4">
    <source>
        <dbReference type="ARBA" id="ARBA00023102"/>
    </source>
</evidence>